<dbReference type="EMBL" id="CAXAMN010026694">
    <property type="protein sequence ID" value="CAK9105082.1"/>
    <property type="molecule type" value="Genomic_DNA"/>
</dbReference>
<reference evidence="2 3" key="1">
    <citation type="submission" date="2024-02" db="EMBL/GenBank/DDBJ databases">
        <authorList>
            <person name="Chen Y."/>
            <person name="Shah S."/>
            <person name="Dougan E. K."/>
            <person name="Thang M."/>
            <person name="Chan C."/>
        </authorList>
    </citation>
    <scope>NUCLEOTIDE SEQUENCE [LARGE SCALE GENOMIC DNA]</scope>
</reference>
<evidence type="ECO:0000313" key="3">
    <source>
        <dbReference type="Proteomes" id="UP001642484"/>
    </source>
</evidence>
<evidence type="ECO:0000256" key="1">
    <source>
        <dbReference type="SAM" id="MobiDB-lite"/>
    </source>
</evidence>
<feature type="region of interest" description="Disordered" evidence="1">
    <location>
        <begin position="172"/>
        <end position="193"/>
    </location>
</feature>
<sequence>MNSPRAWWQLPDGDGDDDHGEEAKVHILAEPGTPARSQSSGTGTEGLAEGWQSLRLASSTMRSSEMKSKPKRFQQVLNQWIRRPPDRERLHRLAKPVRRKTQEASFELTLVHPNRTFDTTHLVELAAPKQEKKPVPLAAAPQLRRPLNLIRLKELAEPQLRRRPEKTIEIASRRTRQSDCDEEKALKKAERHGDSDSSEVLVALALGAPDLAEEAKKASEEAWMRSACAAWEHAKELKKSSKDAAKIADEVKAAGEGAKEAVKKAKELDAKMSALYESTRQSTVAAATEAAMAYYAEVKEAGAQAAAEAASPARRGAAAAAQEAQVAAAAIDAAMPYHEAQLKAQKRAMEYQQHAQAMNTAGQQLEVEGARLAPHAQGYQMVGKVDEANQIIRTAHLLVDQGLKLKRQAKSIHQSAVELNDALPQYATAEQAAILHAAAMAAGPTLPTNAPPY</sequence>
<protein>
    <submittedName>
        <fullName evidence="2">Uncharacterized protein</fullName>
    </submittedName>
</protein>
<feature type="region of interest" description="Disordered" evidence="1">
    <location>
        <begin position="28"/>
        <end position="47"/>
    </location>
</feature>
<dbReference type="Proteomes" id="UP001642484">
    <property type="component" value="Unassembled WGS sequence"/>
</dbReference>
<organism evidence="2 3">
    <name type="scientific">Durusdinium trenchii</name>
    <dbReference type="NCBI Taxonomy" id="1381693"/>
    <lineage>
        <taxon>Eukaryota</taxon>
        <taxon>Sar</taxon>
        <taxon>Alveolata</taxon>
        <taxon>Dinophyceae</taxon>
        <taxon>Suessiales</taxon>
        <taxon>Symbiodiniaceae</taxon>
        <taxon>Durusdinium</taxon>
    </lineage>
</organism>
<keyword evidence="3" id="KW-1185">Reference proteome</keyword>
<gene>
    <name evidence="2" type="ORF">CCMP2556_LOCUS49199</name>
</gene>
<comment type="caution">
    <text evidence="2">The sequence shown here is derived from an EMBL/GenBank/DDBJ whole genome shotgun (WGS) entry which is preliminary data.</text>
</comment>
<proteinExistence type="predicted"/>
<name>A0ABP0RZ24_9DINO</name>
<evidence type="ECO:0000313" key="2">
    <source>
        <dbReference type="EMBL" id="CAK9105082.1"/>
    </source>
</evidence>
<accession>A0ABP0RZ24</accession>
<feature type="region of interest" description="Disordered" evidence="1">
    <location>
        <begin position="1"/>
        <end position="21"/>
    </location>
</feature>